<dbReference type="Proteomes" id="UP001172155">
    <property type="component" value="Unassembled WGS sequence"/>
</dbReference>
<feature type="compositionally biased region" description="Low complexity" evidence="8">
    <location>
        <begin position="1165"/>
        <end position="1177"/>
    </location>
</feature>
<keyword evidence="6" id="KW-0539">Nucleus</keyword>
<dbReference type="PANTHER" id="PTHR13793">
    <property type="entry name" value="PHD FINGER PROTEINS"/>
    <property type="match status" value="1"/>
</dbReference>
<evidence type="ECO:0000256" key="6">
    <source>
        <dbReference type="ARBA" id="ARBA00023242"/>
    </source>
</evidence>
<dbReference type="PROSITE" id="PS51805">
    <property type="entry name" value="EPHD"/>
    <property type="match status" value="1"/>
</dbReference>
<keyword evidence="2" id="KW-0479">Metal-binding</keyword>
<feature type="region of interest" description="Disordered" evidence="8">
    <location>
        <begin position="1157"/>
        <end position="1213"/>
    </location>
</feature>
<dbReference type="InterPro" id="IPR001965">
    <property type="entry name" value="Znf_PHD"/>
</dbReference>
<feature type="region of interest" description="Disordered" evidence="8">
    <location>
        <begin position="1"/>
        <end position="102"/>
    </location>
</feature>
<dbReference type="InterPro" id="IPR050701">
    <property type="entry name" value="Histone_Mod_Regulator"/>
</dbReference>
<reference evidence="11" key="1">
    <citation type="submission" date="2023-06" db="EMBL/GenBank/DDBJ databases">
        <title>Genome-scale phylogeny and comparative genomics of the fungal order Sordariales.</title>
        <authorList>
            <consortium name="Lawrence Berkeley National Laboratory"/>
            <person name="Hensen N."/>
            <person name="Bonometti L."/>
            <person name="Westerberg I."/>
            <person name="Brannstrom I.O."/>
            <person name="Guillou S."/>
            <person name="Cros-Aarteil S."/>
            <person name="Calhoun S."/>
            <person name="Haridas S."/>
            <person name="Kuo A."/>
            <person name="Mondo S."/>
            <person name="Pangilinan J."/>
            <person name="Riley R."/>
            <person name="LaButti K."/>
            <person name="Andreopoulos B."/>
            <person name="Lipzen A."/>
            <person name="Chen C."/>
            <person name="Yanf M."/>
            <person name="Daum C."/>
            <person name="Ng V."/>
            <person name="Clum A."/>
            <person name="Steindorff A."/>
            <person name="Ohm R."/>
            <person name="Martin F."/>
            <person name="Silar P."/>
            <person name="Natvig D."/>
            <person name="Lalanne C."/>
            <person name="Gautier V."/>
            <person name="Ament-velasquez S.L."/>
            <person name="Kruys A."/>
            <person name="Hutchinson M.I."/>
            <person name="Powell A.J."/>
            <person name="Barry K."/>
            <person name="Miller A.N."/>
            <person name="Grigoriev I.V."/>
            <person name="Debuchy R."/>
            <person name="Gladieux P."/>
            <person name="Thoren M.H."/>
            <person name="Johannesson H."/>
        </authorList>
    </citation>
    <scope>NUCLEOTIDE SEQUENCE</scope>
    <source>
        <strain evidence="11">SMH3187-1</strain>
    </source>
</reference>
<evidence type="ECO:0000256" key="5">
    <source>
        <dbReference type="ARBA" id="ARBA00022833"/>
    </source>
</evidence>
<feature type="compositionally biased region" description="Basic residues" evidence="8">
    <location>
        <begin position="1191"/>
        <end position="1213"/>
    </location>
</feature>
<comment type="subcellular location">
    <subcellularLocation>
        <location evidence="1">Nucleus</location>
    </subcellularLocation>
</comment>
<evidence type="ECO:0000256" key="1">
    <source>
        <dbReference type="ARBA" id="ARBA00004123"/>
    </source>
</evidence>
<evidence type="ECO:0000256" key="3">
    <source>
        <dbReference type="ARBA" id="ARBA00022737"/>
    </source>
</evidence>
<dbReference type="AlphaFoldDB" id="A0AA40EHM6"/>
<sequence>MAPSPITPRRPARGRPRGRPRGSATASTARVRKLAPDVAASEPPPKKRRYIPGGPGGGGRFVDEDGNETPAEPSAATASRPRANAHASPSVFPRREPSRRTRTAVNRDELDEMQYSSAAAVAAAVVQSEGYKPREERGWEEFHPNLDIERSFLVFPSEEVDGLLQPSPPTPNPATQGHMQQAQIQPPATPLNGTTTPAKEAHLAPCSTRNTTPHGDGNPSLVGSLTDTPSRRRLGRLARDSSSLYATRTVDPAPKIPKVLPIHNQTPKERLDLKLPSYRRTDRVSLFESKTFGQARYVDKSMMNVGYQESDNFIRPDRKLIKAIDANIEEDMDLLALVMAEVDPVQHTAGAVGRVEYDMDEQDDMWLEKMNEQRKAAGLIPITREIFEITITKIEKEWHALEKRIPKPNPKPPQTHRPRSSSAAAVSGEPQAGEEQDSKCAICDDGDCENTNAIVFCDGCDLAVHQECYGVPFIPEGQWLCRKCQLIGRGVPTCIFCPNTEGAFKQTTTSKWAHLLCAMWIPEVTLGNSTFMEPVMEVEKVPKTRWRLLCYICNQRMGACVQCSNKSCYQAFHVTCARRCNLYLKMKNSQGQLAAADSGVPLKAFCDKHCPSEYAKEHGVAQATKEAKRFYKRTMKNRIWADSQASASQLAAAHRHAITEHPPDESQMTGAKVSAVLLGDKKKGQPGKPIWKLPSGAPIIPQAVYNLVEISLARFSVVKRKEFVAESCRYWTLKREARRGAALLKRLQLQMETFSSMELTRRDFSSLGRIGKARLSRRIEFAKALIEDLEQLRSLSASIVRREADKLESAEMEQEFVDACYFPIHKMLVPVLDRAFFLDKNVFKAGLTVLQQRLERRYYTSTLPFTHDLCQAISVGINTAAKSLTGQSNSEPAEASPVKGANYADISNRRRLGKRILKDIEPQLQAALKAECEVTSKPLEPLLEELKGMLNASCEVRRNIPEAAPVEAPVVSRHNEDVDMADAPEEGQIIVADQSGSEADVDMDGEADDAGHVMGTDGTTAAEIDNEVIEVGVSLKPNGGQPNETSGHEGDEGINGYKKGDSDSPPSLAAFGSGQLQLPQNDPITPPQSNGSFGRDPANVLSDGGIPWYLYGFDPEGTTVAKEQWTGREVLRSMSEELSDMDDEALKVLEFDVDDETITASPPVNGTTTTGRGANRATDNDNADGKPAASAKKRERANPAKFRKGVRTSARRK</sequence>
<feature type="region of interest" description="Disordered" evidence="8">
    <location>
        <begin position="403"/>
        <end position="433"/>
    </location>
</feature>
<dbReference type="GO" id="GO:0008270">
    <property type="term" value="F:zinc ion binding"/>
    <property type="evidence" value="ECO:0007669"/>
    <property type="project" value="UniProtKB-KW"/>
</dbReference>
<organism evidence="11 12">
    <name type="scientific">Schizothecium vesticola</name>
    <dbReference type="NCBI Taxonomy" id="314040"/>
    <lineage>
        <taxon>Eukaryota</taxon>
        <taxon>Fungi</taxon>
        <taxon>Dikarya</taxon>
        <taxon>Ascomycota</taxon>
        <taxon>Pezizomycotina</taxon>
        <taxon>Sordariomycetes</taxon>
        <taxon>Sordariomycetidae</taxon>
        <taxon>Sordariales</taxon>
        <taxon>Schizotheciaceae</taxon>
        <taxon>Schizothecium</taxon>
    </lineage>
</organism>
<dbReference type="Pfam" id="PF10513">
    <property type="entry name" value="EPL1"/>
    <property type="match status" value="1"/>
</dbReference>
<dbReference type="CDD" id="cd15492">
    <property type="entry name" value="PHD_BRPF_JADE_like"/>
    <property type="match status" value="1"/>
</dbReference>
<feature type="region of interest" description="Disordered" evidence="8">
    <location>
        <begin position="206"/>
        <end position="228"/>
    </location>
</feature>
<dbReference type="SUPFAM" id="SSF57903">
    <property type="entry name" value="FYVE/PHD zinc finger"/>
    <property type="match status" value="1"/>
</dbReference>
<keyword evidence="4 7" id="KW-0863">Zinc-finger</keyword>
<dbReference type="GO" id="GO:0005634">
    <property type="term" value="C:nucleus"/>
    <property type="evidence" value="ECO:0007669"/>
    <property type="project" value="UniProtKB-SubCell"/>
</dbReference>
<dbReference type="EMBL" id="JAUKUD010000007">
    <property type="protein sequence ID" value="KAK0738501.1"/>
    <property type="molecule type" value="Genomic_DNA"/>
</dbReference>
<dbReference type="Gene3D" id="3.30.40.10">
    <property type="entry name" value="Zinc/RING finger domain, C3HC4 (zinc finger)"/>
    <property type="match status" value="2"/>
</dbReference>
<dbReference type="GO" id="GO:0006357">
    <property type="term" value="P:regulation of transcription by RNA polymerase II"/>
    <property type="evidence" value="ECO:0007669"/>
    <property type="project" value="TreeGrafter"/>
</dbReference>
<keyword evidence="3" id="KW-0677">Repeat</keyword>
<keyword evidence="12" id="KW-1185">Reference proteome</keyword>
<feature type="domain" description="PHD-type" evidence="10">
    <location>
        <begin position="491"/>
        <end position="610"/>
    </location>
</feature>
<dbReference type="PANTHER" id="PTHR13793:SF107">
    <property type="entry name" value="BROMODOMAIN-CONTAINING PROTEIN HOMOLOG"/>
    <property type="match status" value="1"/>
</dbReference>
<evidence type="ECO:0000259" key="9">
    <source>
        <dbReference type="PROSITE" id="PS50016"/>
    </source>
</evidence>
<name>A0AA40EHM6_9PEZI</name>
<evidence type="ECO:0000256" key="2">
    <source>
        <dbReference type="ARBA" id="ARBA00022723"/>
    </source>
</evidence>
<dbReference type="InterPro" id="IPR013083">
    <property type="entry name" value="Znf_RING/FYVE/PHD"/>
</dbReference>
<feature type="compositionally biased region" description="Basic residues" evidence="8">
    <location>
        <begin position="10"/>
        <end position="20"/>
    </location>
</feature>
<dbReference type="Pfam" id="PF13831">
    <property type="entry name" value="PHD_2"/>
    <property type="match status" value="1"/>
</dbReference>
<dbReference type="InterPro" id="IPR019786">
    <property type="entry name" value="Zinc_finger_PHD-type_CS"/>
</dbReference>
<accession>A0AA40EHM6</accession>
<feature type="domain" description="PHD-type" evidence="9">
    <location>
        <begin position="437"/>
        <end position="487"/>
    </location>
</feature>
<feature type="compositionally biased region" description="Polar residues" evidence="8">
    <location>
        <begin position="1074"/>
        <end position="1092"/>
    </location>
</feature>
<proteinExistence type="predicted"/>
<evidence type="ECO:0000256" key="8">
    <source>
        <dbReference type="SAM" id="MobiDB-lite"/>
    </source>
</evidence>
<dbReference type="FunFam" id="3.30.40.10:FF:000008">
    <property type="entry name" value="Bromodomain containing 1, isoform CRA_a"/>
    <property type="match status" value="1"/>
</dbReference>
<dbReference type="FunFam" id="3.30.40.10:FF:000007">
    <property type="entry name" value="Bromodomain containing 1, isoform CRA_b"/>
    <property type="match status" value="1"/>
</dbReference>
<keyword evidence="5" id="KW-0862">Zinc</keyword>
<comment type="caution">
    <text evidence="11">The sequence shown here is derived from an EMBL/GenBank/DDBJ whole genome shotgun (WGS) entry which is preliminary data.</text>
</comment>
<dbReference type="InterPro" id="IPR019787">
    <property type="entry name" value="Znf_PHD-finger"/>
</dbReference>
<evidence type="ECO:0000259" key="10">
    <source>
        <dbReference type="PROSITE" id="PS51805"/>
    </source>
</evidence>
<dbReference type="PROSITE" id="PS01359">
    <property type="entry name" value="ZF_PHD_1"/>
    <property type="match status" value="1"/>
</dbReference>
<dbReference type="InterPro" id="IPR019542">
    <property type="entry name" value="Enhancer_polycomb-like_N"/>
</dbReference>
<dbReference type="PROSITE" id="PS50016">
    <property type="entry name" value="ZF_PHD_2"/>
    <property type="match status" value="1"/>
</dbReference>
<dbReference type="InterPro" id="IPR034732">
    <property type="entry name" value="EPHD"/>
</dbReference>
<evidence type="ECO:0000256" key="4">
    <source>
        <dbReference type="ARBA" id="ARBA00022771"/>
    </source>
</evidence>
<dbReference type="InterPro" id="IPR011011">
    <property type="entry name" value="Znf_FYVE_PHD"/>
</dbReference>
<feature type="region of interest" description="Disordered" evidence="8">
    <location>
        <begin position="1034"/>
        <end position="1099"/>
    </location>
</feature>
<dbReference type="CDD" id="cd15670">
    <property type="entry name" value="ePHD_BRPF"/>
    <property type="match status" value="1"/>
</dbReference>
<dbReference type="SMART" id="SM00249">
    <property type="entry name" value="PHD"/>
    <property type="match status" value="2"/>
</dbReference>
<dbReference type="Pfam" id="PF13832">
    <property type="entry name" value="zf-HC5HC2H_2"/>
    <property type="match status" value="1"/>
</dbReference>
<evidence type="ECO:0000313" key="11">
    <source>
        <dbReference type="EMBL" id="KAK0738501.1"/>
    </source>
</evidence>
<evidence type="ECO:0000313" key="12">
    <source>
        <dbReference type="Proteomes" id="UP001172155"/>
    </source>
</evidence>
<evidence type="ECO:0000256" key="7">
    <source>
        <dbReference type="PROSITE-ProRule" id="PRU00146"/>
    </source>
</evidence>
<protein>
    <submittedName>
        <fullName evidence="11">Uncharacterized protein</fullName>
    </submittedName>
</protein>
<gene>
    <name evidence="11" type="ORF">B0T18DRAFT_474907</name>
</gene>